<sequence length="71" mass="7595">MSAARKLTSHEIEVLEMLDGRRPGEWGAWVGACLEGLRGAGYCSRGLQHHITPAGREALAAIDAERISGHA</sequence>
<protein>
    <submittedName>
        <fullName evidence="1">Uncharacterized protein</fullName>
    </submittedName>
</protein>
<reference evidence="1 2" key="1">
    <citation type="submission" date="2016-11" db="EMBL/GenBank/DDBJ databases">
        <authorList>
            <person name="Jaros S."/>
            <person name="Januszkiewicz K."/>
            <person name="Wedrychowicz H."/>
        </authorList>
    </citation>
    <scope>NUCLEOTIDE SEQUENCE [LARGE SCALE GENOMIC DNA]</scope>
    <source>
        <strain evidence="1 2">DSM 19436</strain>
    </source>
</reference>
<dbReference type="STRING" id="1122133.SAMN02745157_0662"/>
<accession>A0A1M4VBR1</accession>
<keyword evidence="2" id="KW-1185">Reference proteome</keyword>
<name>A0A1M4VBR1_9HYPH</name>
<evidence type="ECO:0000313" key="2">
    <source>
        <dbReference type="Proteomes" id="UP000184485"/>
    </source>
</evidence>
<dbReference type="OrthoDB" id="8452867at2"/>
<evidence type="ECO:0000313" key="1">
    <source>
        <dbReference type="EMBL" id="SHE66379.1"/>
    </source>
</evidence>
<gene>
    <name evidence="1" type="ORF">SAMN02745157_0662</name>
</gene>
<organism evidence="1 2">
    <name type="scientific">Kaistia soli DSM 19436</name>
    <dbReference type="NCBI Taxonomy" id="1122133"/>
    <lineage>
        <taxon>Bacteria</taxon>
        <taxon>Pseudomonadati</taxon>
        <taxon>Pseudomonadota</taxon>
        <taxon>Alphaproteobacteria</taxon>
        <taxon>Hyphomicrobiales</taxon>
        <taxon>Kaistiaceae</taxon>
        <taxon>Kaistia</taxon>
    </lineage>
</organism>
<dbReference type="RefSeq" id="WP_073051347.1">
    <property type="nucleotide sequence ID" value="NZ_FQUP01000001.1"/>
</dbReference>
<dbReference type="Proteomes" id="UP000184485">
    <property type="component" value="Unassembled WGS sequence"/>
</dbReference>
<dbReference type="AlphaFoldDB" id="A0A1M4VBR1"/>
<proteinExistence type="predicted"/>
<dbReference type="EMBL" id="FQUP01000001">
    <property type="protein sequence ID" value="SHE66379.1"/>
    <property type="molecule type" value="Genomic_DNA"/>
</dbReference>